<dbReference type="EMBL" id="VTOW01000001">
    <property type="protein sequence ID" value="NKE70562.1"/>
    <property type="molecule type" value="Genomic_DNA"/>
</dbReference>
<dbReference type="PANTHER" id="PTHR36435:SF1">
    <property type="entry name" value="CAAX AMINO TERMINAL PROTEASE FAMILY PROTEIN"/>
    <property type="match status" value="1"/>
</dbReference>
<dbReference type="AlphaFoldDB" id="A0A7X6DNV8"/>
<keyword evidence="3" id="KW-0482">Metalloprotease</keyword>
<keyword evidence="4" id="KW-1185">Reference proteome</keyword>
<feature type="domain" description="CAAX prenyl protease 2/Lysostaphin resistance protein A-like" evidence="2">
    <location>
        <begin position="166"/>
        <end position="253"/>
    </location>
</feature>
<keyword evidence="1" id="KW-0812">Transmembrane</keyword>
<evidence type="ECO:0000259" key="2">
    <source>
        <dbReference type="Pfam" id="PF02517"/>
    </source>
</evidence>
<dbReference type="PANTHER" id="PTHR36435">
    <property type="entry name" value="SLR1288 PROTEIN"/>
    <property type="match status" value="1"/>
</dbReference>
<dbReference type="InterPro" id="IPR052710">
    <property type="entry name" value="CAAX_protease"/>
</dbReference>
<dbReference type="InterPro" id="IPR003675">
    <property type="entry name" value="Rce1/LyrA-like_dom"/>
</dbReference>
<evidence type="ECO:0000313" key="3">
    <source>
        <dbReference type="EMBL" id="NKE70562.1"/>
    </source>
</evidence>
<feature type="transmembrane region" description="Helical" evidence="1">
    <location>
        <begin position="240"/>
        <end position="259"/>
    </location>
</feature>
<comment type="caution">
    <text evidence="3">The sequence shown here is derived from an EMBL/GenBank/DDBJ whole genome shotgun (WGS) entry which is preliminary data.</text>
</comment>
<name>A0A7X6DNV8_9BACT</name>
<feature type="transmembrane region" description="Helical" evidence="1">
    <location>
        <begin position="274"/>
        <end position="292"/>
    </location>
</feature>
<dbReference type="GO" id="GO:0080120">
    <property type="term" value="P:CAAX-box protein maturation"/>
    <property type="evidence" value="ECO:0007669"/>
    <property type="project" value="UniProtKB-ARBA"/>
</dbReference>
<keyword evidence="3" id="KW-0378">Hydrolase</keyword>
<feature type="transmembrane region" description="Helical" evidence="1">
    <location>
        <begin position="163"/>
        <end position="182"/>
    </location>
</feature>
<sequence length="311" mass="36213">MEWHELLIFLAALWGVGWVLSLKKGKHPSQETLFDHQGWSIWTGIWVLTGLLIALFLVSALGLLLRQSTVIFVSILLEFFIFSSIFLFPQIGIYQPYRAFGLTLNHLGPRLVFGMRWIVGYLLIGQGLFLLLLFLESHGQQDLLLNQATEESFVEFLFFKNEWGIWSLWLPIFFIVIFRPVFEEILFRGLLYGPMRQKVGPFVASFLTSFLFALIHGADYIRLFVLGMILVYLYEHAKSLIPSILFHVAMNLIDVIFYFKGDVPTSISELRMEIGQIFFALVIFFIIIEIAYRRMKKNGCFERSFNEYAYK</sequence>
<dbReference type="GO" id="GO:0006508">
    <property type="term" value="P:proteolysis"/>
    <property type="evidence" value="ECO:0007669"/>
    <property type="project" value="UniProtKB-KW"/>
</dbReference>
<feature type="transmembrane region" description="Helical" evidence="1">
    <location>
        <begin position="202"/>
        <end position="233"/>
    </location>
</feature>
<evidence type="ECO:0000313" key="4">
    <source>
        <dbReference type="Proteomes" id="UP000534783"/>
    </source>
</evidence>
<dbReference type="RefSeq" id="WP_168058802.1">
    <property type="nucleotide sequence ID" value="NZ_VTOW01000001.1"/>
</dbReference>
<protein>
    <submittedName>
        <fullName evidence="3">CPBP family intramembrane metalloprotease</fullName>
    </submittedName>
</protein>
<organism evidence="3 4">
    <name type="scientific">Candidatus Manganitrophus noduliformans</name>
    <dbReference type="NCBI Taxonomy" id="2606439"/>
    <lineage>
        <taxon>Bacteria</taxon>
        <taxon>Pseudomonadati</taxon>
        <taxon>Nitrospirota</taxon>
        <taxon>Nitrospiria</taxon>
        <taxon>Candidatus Troglogloeales</taxon>
        <taxon>Candidatus Manganitrophaceae</taxon>
        <taxon>Candidatus Manganitrophus</taxon>
    </lineage>
</organism>
<dbReference type="Proteomes" id="UP000534783">
    <property type="component" value="Unassembled WGS sequence"/>
</dbReference>
<dbReference type="Pfam" id="PF02517">
    <property type="entry name" value="Rce1-like"/>
    <property type="match status" value="1"/>
</dbReference>
<gene>
    <name evidence="3" type="ORF">MNODULE_07415</name>
</gene>
<proteinExistence type="predicted"/>
<feature type="transmembrane region" description="Helical" evidence="1">
    <location>
        <begin position="72"/>
        <end position="94"/>
    </location>
</feature>
<keyword evidence="1" id="KW-0472">Membrane</keyword>
<dbReference type="GO" id="GO:0004175">
    <property type="term" value="F:endopeptidase activity"/>
    <property type="evidence" value="ECO:0007669"/>
    <property type="project" value="UniProtKB-ARBA"/>
</dbReference>
<feature type="transmembrane region" description="Helical" evidence="1">
    <location>
        <begin position="114"/>
        <end position="135"/>
    </location>
</feature>
<accession>A0A7X6DNV8</accession>
<keyword evidence="1" id="KW-1133">Transmembrane helix</keyword>
<reference evidence="3 4" key="1">
    <citation type="journal article" date="2020" name="Nature">
        <title>Bacterial chemolithoautotrophy via manganese oxidation.</title>
        <authorList>
            <person name="Yu H."/>
            <person name="Leadbetter J.R."/>
        </authorList>
    </citation>
    <scope>NUCLEOTIDE SEQUENCE [LARGE SCALE GENOMIC DNA]</scope>
    <source>
        <strain evidence="3 4">Mn-1</strain>
    </source>
</reference>
<keyword evidence="3" id="KW-0645">Protease</keyword>
<feature type="transmembrane region" description="Helical" evidence="1">
    <location>
        <begin position="45"/>
        <end position="65"/>
    </location>
</feature>
<evidence type="ECO:0000256" key="1">
    <source>
        <dbReference type="SAM" id="Phobius"/>
    </source>
</evidence>
<dbReference type="GO" id="GO:0008237">
    <property type="term" value="F:metallopeptidase activity"/>
    <property type="evidence" value="ECO:0007669"/>
    <property type="project" value="UniProtKB-KW"/>
</dbReference>